<dbReference type="Proteomes" id="UP000181942">
    <property type="component" value="Unassembled WGS sequence"/>
</dbReference>
<feature type="region of interest" description="Disordered" evidence="1">
    <location>
        <begin position="69"/>
        <end position="100"/>
    </location>
</feature>
<evidence type="ECO:0000313" key="3">
    <source>
        <dbReference type="Proteomes" id="UP000181942"/>
    </source>
</evidence>
<accession>A0A1I2SWZ5</accession>
<protein>
    <submittedName>
        <fullName evidence="2">Uncharacterized protein</fullName>
    </submittedName>
</protein>
<dbReference type="AlphaFoldDB" id="A0A1I2SWZ5"/>
<evidence type="ECO:0000313" key="2">
    <source>
        <dbReference type="EMBL" id="SFG57425.1"/>
    </source>
</evidence>
<proteinExistence type="predicted"/>
<reference evidence="2 3" key="1">
    <citation type="submission" date="2016-10" db="EMBL/GenBank/DDBJ databases">
        <authorList>
            <person name="de Groot N.N."/>
        </authorList>
    </citation>
    <scope>NUCLEOTIDE SEQUENCE [LARGE SCALE GENOMIC DNA]</scope>
    <source>
        <strain evidence="2 3">OK461</strain>
    </source>
</reference>
<dbReference type="EMBL" id="FONR01000023">
    <property type="protein sequence ID" value="SFG57425.1"/>
    <property type="molecule type" value="Genomic_DNA"/>
</dbReference>
<feature type="compositionally biased region" description="Polar residues" evidence="1">
    <location>
        <begin position="72"/>
        <end position="82"/>
    </location>
</feature>
<evidence type="ECO:0000256" key="1">
    <source>
        <dbReference type="SAM" id="MobiDB-lite"/>
    </source>
</evidence>
<gene>
    <name evidence="2" type="ORF">SAMN02787118_12326</name>
</gene>
<organism evidence="2 3">
    <name type="scientific">Streptomyces mirabilis</name>
    <dbReference type="NCBI Taxonomy" id="68239"/>
    <lineage>
        <taxon>Bacteria</taxon>
        <taxon>Bacillati</taxon>
        <taxon>Actinomycetota</taxon>
        <taxon>Actinomycetes</taxon>
        <taxon>Kitasatosporales</taxon>
        <taxon>Streptomycetaceae</taxon>
        <taxon>Streptomyces</taxon>
    </lineage>
</organism>
<sequence>MLLAVRDGRGLGEDLNVVGPVDVAHWWSVGIRALQYSPAVDQAHWTIGNSAIARRSDDLESLARGGYWYHPSGSNRTAPSTTGRRDRLLQTPAGVTGGHR</sequence>
<name>A0A1I2SWZ5_9ACTN</name>